<keyword evidence="3" id="KW-0812">Transmembrane</keyword>
<keyword evidence="3" id="KW-1133">Transmembrane helix</keyword>
<dbReference type="SUPFAM" id="SSF111369">
    <property type="entry name" value="HlyD-like secretion proteins"/>
    <property type="match status" value="1"/>
</dbReference>
<comment type="caution">
    <text evidence="6">The sequence shown here is derived from an EMBL/GenBank/DDBJ whole genome shotgun (WGS) entry which is preliminary data.</text>
</comment>
<evidence type="ECO:0000259" key="5">
    <source>
        <dbReference type="Pfam" id="PF25954"/>
    </source>
</evidence>
<dbReference type="PANTHER" id="PTHR30386:SF19">
    <property type="entry name" value="MULTIDRUG EXPORT PROTEIN EMRA-RELATED"/>
    <property type="match status" value="1"/>
</dbReference>
<comment type="subcellular location">
    <subcellularLocation>
        <location evidence="1">Cell envelope</location>
    </subcellularLocation>
</comment>
<dbReference type="Pfam" id="PF25917">
    <property type="entry name" value="BSH_RND"/>
    <property type="match status" value="1"/>
</dbReference>
<dbReference type="AlphaFoldDB" id="A0AA37U3G6"/>
<dbReference type="EMBL" id="BSPP01000007">
    <property type="protein sequence ID" value="GLS86844.1"/>
    <property type="molecule type" value="Genomic_DNA"/>
</dbReference>
<dbReference type="InterPro" id="IPR058625">
    <property type="entry name" value="MdtA-like_BSH"/>
</dbReference>
<feature type="region of interest" description="Disordered" evidence="2">
    <location>
        <begin position="1"/>
        <end position="20"/>
    </location>
</feature>
<dbReference type="RefSeq" id="WP_284325037.1">
    <property type="nucleotide sequence ID" value="NZ_BSPP01000007.1"/>
</dbReference>
<name>A0AA37U3G6_9RHOB</name>
<dbReference type="Gene3D" id="2.40.50.100">
    <property type="match status" value="1"/>
</dbReference>
<dbReference type="InterPro" id="IPR050739">
    <property type="entry name" value="MFP"/>
</dbReference>
<feature type="domain" description="CusB-like beta-barrel" evidence="5">
    <location>
        <begin position="277"/>
        <end position="316"/>
    </location>
</feature>
<feature type="transmembrane region" description="Helical" evidence="3">
    <location>
        <begin position="47"/>
        <end position="66"/>
    </location>
</feature>
<evidence type="ECO:0000313" key="7">
    <source>
        <dbReference type="Proteomes" id="UP001157355"/>
    </source>
</evidence>
<evidence type="ECO:0000313" key="6">
    <source>
        <dbReference type="EMBL" id="GLS86844.1"/>
    </source>
</evidence>
<dbReference type="Proteomes" id="UP001157355">
    <property type="component" value="Unassembled WGS sequence"/>
</dbReference>
<dbReference type="PANTHER" id="PTHR30386">
    <property type="entry name" value="MEMBRANE FUSION SUBUNIT OF EMRAB-TOLC MULTIDRUG EFFLUX PUMP"/>
    <property type="match status" value="1"/>
</dbReference>
<dbReference type="GO" id="GO:0055085">
    <property type="term" value="P:transmembrane transport"/>
    <property type="evidence" value="ECO:0007669"/>
    <property type="project" value="InterPro"/>
</dbReference>
<dbReference type="GO" id="GO:0030313">
    <property type="term" value="C:cell envelope"/>
    <property type="evidence" value="ECO:0007669"/>
    <property type="project" value="UniProtKB-SubCell"/>
</dbReference>
<proteinExistence type="predicted"/>
<reference evidence="6 7" key="1">
    <citation type="journal article" date="2014" name="Int. J. Syst. Evol. Microbiol.">
        <title>Complete genome sequence of Corynebacterium casei LMG S-19264T (=DSM 44701T), isolated from a smear-ripened cheese.</title>
        <authorList>
            <consortium name="US DOE Joint Genome Institute (JGI-PGF)"/>
            <person name="Walter F."/>
            <person name="Albersmeier A."/>
            <person name="Kalinowski J."/>
            <person name="Ruckert C."/>
        </authorList>
    </citation>
    <scope>NUCLEOTIDE SEQUENCE [LARGE SCALE GENOMIC DNA]</scope>
    <source>
        <strain evidence="6 7">NBRC 111766</strain>
    </source>
</reference>
<dbReference type="Pfam" id="PF25954">
    <property type="entry name" value="Beta-barrel_RND_2"/>
    <property type="match status" value="1"/>
</dbReference>
<evidence type="ECO:0000256" key="2">
    <source>
        <dbReference type="SAM" id="MobiDB-lite"/>
    </source>
</evidence>
<accession>A0AA37U3G6</accession>
<keyword evidence="3" id="KW-0472">Membrane</keyword>
<gene>
    <name evidence="6" type="ORF">GCM10010873_18180</name>
</gene>
<organism evidence="6 7">
    <name type="scientific">Cypionkella aquatica</name>
    <dbReference type="NCBI Taxonomy" id="1756042"/>
    <lineage>
        <taxon>Bacteria</taxon>
        <taxon>Pseudomonadati</taxon>
        <taxon>Pseudomonadota</taxon>
        <taxon>Alphaproteobacteria</taxon>
        <taxon>Rhodobacterales</taxon>
        <taxon>Paracoccaceae</taxon>
        <taxon>Cypionkella</taxon>
    </lineage>
</organism>
<dbReference type="InterPro" id="IPR058792">
    <property type="entry name" value="Beta-barrel_RND_2"/>
</dbReference>
<dbReference type="Gene3D" id="2.40.30.170">
    <property type="match status" value="1"/>
</dbReference>
<protein>
    <submittedName>
        <fullName evidence="6">Membrane protein</fullName>
    </submittedName>
</protein>
<keyword evidence="7" id="KW-1185">Reference proteome</keyword>
<evidence type="ECO:0000256" key="3">
    <source>
        <dbReference type="SAM" id="Phobius"/>
    </source>
</evidence>
<evidence type="ECO:0000256" key="1">
    <source>
        <dbReference type="ARBA" id="ARBA00004196"/>
    </source>
</evidence>
<sequence length="385" mass="39974">MTATSTNTPAANTPATNNAAAANVTPITPAAEPLAAPAPPPRKKRRALMIAGPVVVLLAAGGYWLMGGRYEETENAYLHQARISVASSVPGRIDKVLVKDNQTVSTGDVLFQVDPVPFRLAQAQAAAAVSAARISVEQLKLAYGTAQANLVLAEDEAAYQTLERQRQESLGAKGVATDSNLIDARHDERTALDKRDLAKQAVASALAAIGGDPNIPTDNHPTVRAAVIAREQAAYNLANAVVKAPADGVIYQASSFKPGQMVAAGQSLFALVQTDDIWVDANFKETQLAGITVGAPAELTFDAHPGRTIEAVVAAIGAGTGSEFSLLPAQNATGNWVKVTQRVPVTLKLVNPDDAAGLASGVSASVSVDTGRHRSLSDLLPGFLK</sequence>
<feature type="domain" description="Multidrug resistance protein MdtA-like barrel-sandwich hybrid" evidence="4">
    <location>
        <begin position="83"/>
        <end position="273"/>
    </location>
</feature>
<evidence type="ECO:0000259" key="4">
    <source>
        <dbReference type="Pfam" id="PF25917"/>
    </source>
</evidence>